<feature type="signal peptide" evidence="7">
    <location>
        <begin position="1"/>
        <end position="17"/>
    </location>
</feature>
<feature type="transmembrane region" description="Helical" evidence="6">
    <location>
        <begin position="141"/>
        <end position="162"/>
    </location>
</feature>
<evidence type="ECO:0000256" key="4">
    <source>
        <dbReference type="ARBA" id="ARBA00023136"/>
    </source>
</evidence>
<dbReference type="InterPro" id="IPR051694">
    <property type="entry name" value="Immunoregulatory_rcpt-like"/>
</dbReference>
<accession>A0A9P5SEY7</accession>
<evidence type="ECO:0000313" key="8">
    <source>
        <dbReference type="EMBL" id="KAF9325700.1"/>
    </source>
</evidence>
<evidence type="ECO:0000256" key="7">
    <source>
        <dbReference type="SAM" id="SignalP"/>
    </source>
</evidence>
<evidence type="ECO:0000256" key="3">
    <source>
        <dbReference type="ARBA" id="ARBA00022989"/>
    </source>
</evidence>
<dbReference type="AlphaFoldDB" id="A0A9P5SEY7"/>
<feature type="compositionally biased region" description="Polar residues" evidence="5">
    <location>
        <begin position="316"/>
        <end position="333"/>
    </location>
</feature>
<keyword evidence="4 6" id="KW-0472">Membrane</keyword>
<dbReference type="GO" id="GO:0071944">
    <property type="term" value="C:cell periphery"/>
    <property type="evidence" value="ECO:0007669"/>
    <property type="project" value="UniProtKB-ARBA"/>
</dbReference>
<reference evidence="8" key="1">
    <citation type="journal article" date="2020" name="Fungal Divers.">
        <title>Resolving the Mortierellaceae phylogeny through synthesis of multi-gene phylogenetics and phylogenomics.</title>
        <authorList>
            <person name="Vandepol N."/>
            <person name="Liber J."/>
            <person name="Desiro A."/>
            <person name="Na H."/>
            <person name="Kennedy M."/>
            <person name="Barry K."/>
            <person name="Grigoriev I.V."/>
            <person name="Miller A.N."/>
            <person name="O'Donnell K."/>
            <person name="Stajich J.E."/>
            <person name="Bonito G."/>
        </authorList>
    </citation>
    <scope>NUCLEOTIDE SEQUENCE</scope>
    <source>
        <strain evidence="8">NVP1</strain>
    </source>
</reference>
<proteinExistence type="predicted"/>
<dbReference type="PANTHER" id="PTHR15549">
    <property type="entry name" value="PAIRED IMMUNOGLOBULIN-LIKE TYPE 2 RECEPTOR"/>
    <property type="match status" value="1"/>
</dbReference>
<protein>
    <submittedName>
        <fullName evidence="8">Uncharacterized protein</fullName>
    </submittedName>
</protein>
<evidence type="ECO:0000256" key="2">
    <source>
        <dbReference type="ARBA" id="ARBA00022692"/>
    </source>
</evidence>
<feature type="compositionally biased region" description="Low complexity" evidence="5">
    <location>
        <begin position="214"/>
        <end position="239"/>
    </location>
</feature>
<dbReference type="GO" id="GO:0016020">
    <property type="term" value="C:membrane"/>
    <property type="evidence" value="ECO:0007669"/>
    <property type="project" value="UniProtKB-SubCell"/>
</dbReference>
<comment type="caution">
    <text evidence="8">The sequence shown here is derived from an EMBL/GenBank/DDBJ whole genome shotgun (WGS) entry which is preliminary data.</text>
</comment>
<evidence type="ECO:0000313" key="9">
    <source>
        <dbReference type="Proteomes" id="UP000696485"/>
    </source>
</evidence>
<dbReference type="Proteomes" id="UP000696485">
    <property type="component" value="Unassembled WGS sequence"/>
</dbReference>
<dbReference type="PANTHER" id="PTHR15549:SF30">
    <property type="entry name" value="MID2 DOMAIN-CONTAINING PROTEIN"/>
    <property type="match status" value="1"/>
</dbReference>
<keyword evidence="9" id="KW-1185">Reference proteome</keyword>
<gene>
    <name evidence="8" type="ORF">BG006_010821</name>
</gene>
<keyword evidence="3 6" id="KW-1133">Transmembrane helix</keyword>
<keyword evidence="7" id="KW-0732">Signal</keyword>
<evidence type="ECO:0000256" key="6">
    <source>
        <dbReference type="SAM" id="Phobius"/>
    </source>
</evidence>
<sequence>MAATTAVILLAASFVAAAPDPVIETCSQPSTFGCPQVIKLLDPCGGGASNSSLQQDLIYTPTASLGGCQCNSAFYNAFSSCLACIKSQGESSPEIQNQQDWVKNCDSYGFNFTANPIANASNPSTGPDGSSSSSSGLSTGAIVGIVVGVVGVLALIGAALYFKNRKGKDPLERPYAANSGAGEYVATATTAAPGTDAENNNNYHNADYSDANHYYPDNQYQNQQYGDYNDYNNQPYQQSAYENNYSNNNYGGYGNDYQNGYYGNNNDMAMQPMEQSYIPPPPLPQAGSISPSTAAAVAAAAAAAVTSTPSPRPSDTFPQSLRSKPTAWNQPELTSGLIGTPNNDKAEFEEGEEVLEPPRSQILFGRDSDDFTSRRSMTPPRPSYRDDFNRPSFEREPRLSGSDRGSISGMGMARSGHDSTSIQDEDAYSGIEDSPEFARRRARAAELFSAESIRK</sequence>
<feature type="region of interest" description="Disordered" evidence="5">
    <location>
        <begin position="192"/>
        <end position="239"/>
    </location>
</feature>
<comment type="subcellular location">
    <subcellularLocation>
        <location evidence="1">Membrane</location>
        <topology evidence="1">Single-pass membrane protein</topology>
    </subcellularLocation>
</comment>
<feature type="chain" id="PRO_5040232212" evidence="7">
    <location>
        <begin position="18"/>
        <end position="455"/>
    </location>
</feature>
<feature type="compositionally biased region" description="Basic and acidic residues" evidence="5">
    <location>
        <begin position="383"/>
        <end position="398"/>
    </location>
</feature>
<organism evidence="8 9">
    <name type="scientific">Podila minutissima</name>
    <dbReference type="NCBI Taxonomy" id="64525"/>
    <lineage>
        <taxon>Eukaryota</taxon>
        <taxon>Fungi</taxon>
        <taxon>Fungi incertae sedis</taxon>
        <taxon>Mucoromycota</taxon>
        <taxon>Mortierellomycotina</taxon>
        <taxon>Mortierellomycetes</taxon>
        <taxon>Mortierellales</taxon>
        <taxon>Mortierellaceae</taxon>
        <taxon>Podila</taxon>
    </lineage>
</organism>
<name>A0A9P5SEY7_9FUNG</name>
<feature type="region of interest" description="Disordered" evidence="5">
    <location>
        <begin position="305"/>
        <end position="435"/>
    </location>
</feature>
<keyword evidence="2 6" id="KW-0812">Transmembrane</keyword>
<evidence type="ECO:0000256" key="1">
    <source>
        <dbReference type="ARBA" id="ARBA00004167"/>
    </source>
</evidence>
<evidence type="ECO:0000256" key="5">
    <source>
        <dbReference type="SAM" id="MobiDB-lite"/>
    </source>
</evidence>
<dbReference type="EMBL" id="JAAAUY010000884">
    <property type="protein sequence ID" value="KAF9325700.1"/>
    <property type="molecule type" value="Genomic_DNA"/>
</dbReference>